<sequence>MESPGVPIRLGSIIMLIKYGMERVEMVTSNKKACASLVDDLTIIHDILSSTNEEEKQKAENHRLQLVMNRLYRITTRANVLFDRCASGKTTIKIRNFLQATSIKGELHRLQSEIPKALGMLCLVFHVKQMSAYSRGGGVALPLVDETVFNDEEEQDLEPAEEYYVDDDG</sequence>
<accession>A0A813VBV5</accession>
<reference evidence="1" key="1">
    <citation type="submission" date="2021-02" db="EMBL/GenBank/DDBJ databases">
        <authorList>
            <person name="Nowell W R."/>
        </authorList>
    </citation>
    <scope>NUCLEOTIDE SEQUENCE</scope>
</reference>
<dbReference type="Gene3D" id="1.20.930.20">
    <property type="entry name" value="Adaptor protein Cbl, N-terminal domain"/>
    <property type="match status" value="1"/>
</dbReference>
<name>A0A813VBV5_9BILA</name>
<dbReference type="Proteomes" id="UP000663832">
    <property type="component" value="Unassembled WGS sequence"/>
</dbReference>
<dbReference type="EMBL" id="CAJNOM010000180">
    <property type="protein sequence ID" value="CAF1188661.1"/>
    <property type="molecule type" value="Genomic_DNA"/>
</dbReference>
<dbReference type="Proteomes" id="UP000663877">
    <property type="component" value="Unassembled WGS sequence"/>
</dbReference>
<dbReference type="InterPro" id="IPR036537">
    <property type="entry name" value="Adaptor_Cbl_N_dom_sf"/>
</dbReference>
<organism evidence="1 5">
    <name type="scientific">Adineta steineri</name>
    <dbReference type="NCBI Taxonomy" id="433720"/>
    <lineage>
        <taxon>Eukaryota</taxon>
        <taxon>Metazoa</taxon>
        <taxon>Spiralia</taxon>
        <taxon>Gnathifera</taxon>
        <taxon>Rotifera</taxon>
        <taxon>Eurotatoria</taxon>
        <taxon>Bdelloidea</taxon>
        <taxon>Adinetida</taxon>
        <taxon>Adinetidae</taxon>
        <taxon>Adineta</taxon>
    </lineage>
</organism>
<dbReference type="EMBL" id="CAJNOM010000184">
    <property type="protein sequence ID" value="CAF1194172.1"/>
    <property type="molecule type" value="Genomic_DNA"/>
</dbReference>
<proteinExistence type="predicted"/>
<evidence type="ECO:0000313" key="2">
    <source>
        <dbReference type="EMBL" id="CAF1188661.1"/>
    </source>
</evidence>
<protein>
    <submittedName>
        <fullName evidence="1">Uncharacterized protein</fullName>
    </submittedName>
</protein>
<dbReference type="AlphaFoldDB" id="A0A813VBV5"/>
<dbReference type="OrthoDB" id="10018469at2759"/>
<gene>
    <name evidence="1" type="ORF">BJG266_LOCUS7318</name>
    <name evidence="2" type="ORF">QVE165_LOCUS25115</name>
    <name evidence="3" type="ORF">QVE165_LOCUS25425</name>
</gene>
<evidence type="ECO:0000313" key="3">
    <source>
        <dbReference type="EMBL" id="CAF1194172.1"/>
    </source>
</evidence>
<evidence type="ECO:0000313" key="1">
    <source>
        <dbReference type="EMBL" id="CAF0841124.1"/>
    </source>
</evidence>
<dbReference type="EMBL" id="CAJNOI010000022">
    <property type="protein sequence ID" value="CAF0841124.1"/>
    <property type="molecule type" value="Genomic_DNA"/>
</dbReference>
<evidence type="ECO:0000313" key="5">
    <source>
        <dbReference type="Proteomes" id="UP000663877"/>
    </source>
</evidence>
<comment type="caution">
    <text evidence="1">The sequence shown here is derived from an EMBL/GenBank/DDBJ whole genome shotgun (WGS) entry which is preliminary data.</text>
</comment>
<evidence type="ECO:0000313" key="4">
    <source>
        <dbReference type="Proteomes" id="UP000663832"/>
    </source>
</evidence>
<dbReference type="GO" id="GO:0007166">
    <property type="term" value="P:cell surface receptor signaling pathway"/>
    <property type="evidence" value="ECO:0007669"/>
    <property type="project" value="InterPro"/>
</dbReference>
<keyword evidence="4" id="KW-1185">Reference proteome</keyword>